<protein>
    <recommendedName>
        <fullName evidence="1">DUF397 domain-containing protein</fullName>
    </recommendedName>
</protein>
<evidence type="ECO:0000313" key="2">
    <source>
        <dbReference type="EMBL" id="SCL70528.1"/>
    </source>
</evidence>
<evidence type="ECO:0000313" key="3">
    <source>
        <dbReference type="Proteomes" id="UP000199001"/>
    </source>
</evidence>
<gene>
    <name evidence="2" type="ORF">GA0070606_5428</name>
</gene>
<keyword evidence="3" id="KW-1185">Reference proteome</keyword>
<dbReference type="Pfam" id="PF04149">
    <property type="entry name" value="DUF397"/>
    <property type="match status" value="1"/>
</dbReference>
<dbReference type="Proteomes" id="UP000199001">
    <property type="component" value="Unassembled WGS sequence"/>
</dbReference>
<reference evidence="3" key="1">
    <citation type="submission" date="2016-06" db="EMBL/GenBank/DDBJ databases">
        <authorList>
            <person name="Varghese N."/>
            <person name="Submissions Spin"/>
        </authorList>
    </citation>
    <scope>NUCLEOTIDE SEQUENCE [LARGE SCALE GENOMIC DNA]</scope>
    <source>
        <strain evidence="3">DSM 43903</strain>
    </source>
</reference>
<dbReference type="STRING" id="47855.GA0070606_5428"/>
<accession>A0A1C6VVZ6</accession>
<dbReference type="EMBL" id="FMHZ01000002">
    <property type="protein sequence ID" value="SCL70528.1"/>
    <property type="molecule type" value="Genomic_DNA"/>
</dbReference>
<proteinExistence type="predicted"/>
<organism evidence="2 3">
    <name type="scientific">Micromonospora citrea</name>
    <dbReference type="NCBI Taxonomy" id="47855"/>
    <lineage>
        <taxon>Bacteria</taxon>
        <taxon>Bacillati</taxon>
        <taxon>Actinomycetota</taxon>
        <taxon>Actinomycetes</taxon>
        <taxon>Micromonosporales</taxon>
        <taxon>Micromonosporaceae</taxon>
        <taxon>Micromonospora</taxon>
    </lineage>
</organism>
<dbReference type="AlphaFoldDB" id="A0A1C6VVZ6"/>
<sequence length="74" mass="8110">MDMQQRPIGQWFKSSKSGPNCDNCVEVQFLGGGNVELRNSRDPQGPTRVFDAGEWDAFIAGAKAGEFDLPAHAR</sequence>
<dbReference type="InterPro" id="IPR007278">
    <property type="entry name" value="DUF397"/>
</dbReference>
<evidence type="ECO:0000259" key="1">
    <source>
        <dbReference type="Pfam" id="PF04149"/>
    </source>
</evidence>
<name>A0A1C6VVZ6_9ACTN</name>
<feature type="domain" description="DUF397" evidence="1">
    <location>
        <begin position="10"/>
        <end position="63"/>
    </location>
</feature>